<evidence type="ECO:0000313" key="4">
    <source>
        <dbReference type="EMBL" id="TVU17560.1"/>
    </source>
</evidence>
<dbReference type="InterPro" id="IPR013083">
    <property type="entry name" value="Znf_RING/FYVE/PHD"/>
</dbReference>
<feature type="compositionally biased region" description="Low complexity" evidence="2">
    <location>
        <begin position="78"/>
        <end position="90"/>
    </location>
</feature>
<dbReference type="Pfam" id="PF13639">
    <property type="entry name" value="zf-RING_2"/>
    <property type="match status" value="1"/>
</dbReference>
<keyword evidence="5" id="KW-1185">Reference proteome</keyword>
<gene>
    <name evidence="4" type="ORF">EJB05_33603</name>
</gene>
<dbReference type="Proteomes" id="UP000324897">
    <property type="component" value="Chromosome 7"/>
</dbReference>
<sequence length="570" mass="62188">GGEKIAKREKAHPRERLDSARALRGRAIPEARAPGPGAGAAAASRRRPCGRSELRFASDSAGSGQETPRLVTGGDMGAGTEPKGAAAAGAAEEEDGGGKEEKAAAVSCSICLDAVVAAGGERSTARLQCGHEFHLDCIGSAFNAKGVMQCPNCRKIEKGNWLYANGSRPAQDVNMDEWAHDEDLYDVSYSEMPFRFHWCPFGRLAQLPSLFEYVLLFGLLFTTSFYLTYKEAPKCTILVFNIHVTNIVPTALQISIERVITHLETLEFRCQTREGESSPPVTFHDFMGQHVFTEHVAVSAAPGATHPCPYVAYLHPLPPLTSSSSSHVPERTMDRPAYHDHWNPLSGPSDGRPVPTVQPADFHHNPWAHMPSSYAPPNNNNGVTEQPGIPFGTRAARVDGDSQRRAPIVSPSYFSNGSGSRSRTPNVPPLMPQFMRAHGSINEQYQQNSSSSLFAGAHRSGGMRPAPTPIPENPTFSLFPPGSSGHSSMETDDVGGNRFYAWERDRFAPYPLMPVDCETSWWTSQQSHNTSEPTPAPRRLFGQWIGVGRSSPENRSPEGSSYRQMHTPRM</sequence>
<dbReference type="SUPFAM" id="SSF57850">
    <property type="entry name" value="RING/U-box"/>
    <property type="match status" value="1"/>
</dbReference>
<feature type="non-terminal residue" evidence="4">
    <location>
        <position position="1"/>
    </location>
</feature>
<evidence type="ECO:0000259" key="3">
    <source>
        <dbReference type="PROSITE" id="PS50089"/>
    </source>
</evidence>
<evidence type="ECO:0000313" key="5">
    <source>
        <dbReference type="Proteomes" id="UP000324897"/>
    </source>
</evidence>
<protein>
    <recommendedName>
        <fullName evidence="3">RING-type domain-containing protein</fullName>
    </recommendedName>
</protein>
<dbReference type="PROSITE" id="PS50089">
    <property type="entry name" value="ZF_RING_2"/>
    <property type="match status" value="1"/>
</dbReference>
<dbReference type="InterPro" id="IPR001841">
    <property type="entry name" value="Znf_RING"/>
</dbReference>
<proteinExistence type="predicted"/>
<feature type="compositionally biased region" description="Basic and acidic residues" evidence="2">
    <location>
        <begin position="1"/>
        <end position="21"/>
    </location>
</feature>
<dbReference type="SMART" id="SM00184">
    <property type="entry name" value="RING"/>
    <property type="match status" value="1"/>
</dbReference>
<name>A0A5J9U329_9POAL</name>
<dbReference type="Gramene" id="TVU17560">
    <property type="protein sequence ID" value="TVU17560"/>
    <property type="gene ID" value="EJB05_33603"/>
</dbReference>
<feature type="domain" description="RING-type" evidence="3">
    <location>
        <begin position="108"/>
        <end position="154"/>
    </location>
</feature>
<feature type="compositionally biased region" description="Polar residues" evidence="2">
    <location>
        <begin position="551"/>
        <end position="564"/>
    </location>
</feature>
<reference evidence="4 5" key="1">
    <citation type="journal article" date="2019" name="Sci. Rep.">
        <title>A high-quality genome of Eragrostis curvula grass provides insights into Poaceae evolution and supports new strategies to enhance forage quality.</title>
        <authorList>
            <person name="Carballo J."/>
            <person name="Santos B.A.C.M."/>
            <person name="Zappacosta D."/>
            <person name="Garbus I."/>
            <person name="Selva J.P."/>
            <person name="Gallo C.A."/>
            <person name="Diaz A."/>
            <person name="Albertini E."/>
            <person name="Caccamo M."/>
            <person name="Echenique V."/>
        </authorList>
    </citation>
    <scope>NUCLEOTIDE SEQUENCE [LARGE SCALE GENOMIC DNA]</scope>
    <source>
        <strain evidence="5">cv. Victoria</strain>
        <tissue evidence="4">Leaf</tissue>
    </source>
</reference>
<dbReference type="AlphaFoldDB" id="A0A5J9U329"/>
<dbReference type="OrthoDB" id="8062037at2759"/>
<dbReference type="GO" id="GO:0004842">
    <property type="term" value="F:ubiquitin-protein transferase activity"/>
    <property type="evidence" value="ECO:0007669"/>
    <property type="project" value="InterPro"/>
</dbReference>
<keyword evidence="1" id="KW-0863">Zinc-finger</keyword>
<evidence type="ECO:0000256" key="1">
    <source>
        <dbReference type="PROSITE-ProRule" id="PRU00175"/>
    </source>
</evidence>
<dbReference type="Gene3D" id="3.30.40.10">
    <property type="entry name" value="Zinc/RING finger domain, C3HC4 (zinc finger)"/>
    <property type="match status" value="1"/>
</dbReference>
<feature type="compositionally biased region" description="Polar residues" evidence="2">
    <location>
        <begin position="412"/>
        <end position="425"/>
    </location>
</feature>
<evidence type="ECO:0000256" key="2">
    <source>
        <dbReference type="SAM" id="MobiDB-lite"/>
    </source>
</evidence>
<dbReference type="PANTHER" id="PTHR46798:SF3">
    <property type="entry name" value="RING FINGER FAMILY PROTEIN"/>
    <property type="match status" value="1"/>
</dbReference>
<dbReference type="InterPro" id="IPR044274">
    <property type="entry name" value="RFI2"/>
</dbReference>
<organism evidence="4 5">
    <name type="scientific">Eragrostis curvula</name>
    <name type="common">weeping love grass</name>
    <dbReference type="NCBI Taxonomy" id="38414"/>
    <lineage>
        <taxon>Eukaryota</taxon>
        <taxon>Viridiplantae</taxon>
        <taxon>Streptophyta</taxon>
        <taxon>Embryophyta</taxon>
        <taxon>Tracheophyta</taxon>
        <taxon>Spermatophyta</taxon>
        <taxon>Magnoliopsida</taxon>
        <taxon>Liliopsida</taxon>
        <taxon>Poales</taxon>
        <taxon>Poaceae</taxon>
        <taxon>PACMAD clade</taxon>
        <taxon>Chloridoideae</taxon>
        <taxon>Eragrostideae</taxon>
        <taxon>Eragrostidinae</taxon>
        <taxon>Eragrostis</taxon>
    </lineage>
</organism>
<feature type="region of interest" description="Disordered" evidence="2">
    <location>
        <begin position="546"/>
        <end position="570"/>
    </location>
</feature>
<dbReference type="EMBL" id="RWGY01000029">
    <property type="protein sequence ID" value="TVU17560.1"/>
    <property type="molecule type" value="Genomic_DNA"/>
</dbReference>
<comment type="caution">
    <text evidence="4">The sequence shown here is derived from an EMBL/GenBank/DDBJ whole genome shotgun (WGS) entry which is preliminary data.</text>
</comment>
<dbReference type="PANTHER" id="PTHR46798">
    <property type="entry name" value="OS09G0511500 PROTEIN"/>
    <property type="match status" value="1"/>
</dbReference>
<dbReference type="GO" id="GO:0008270">
    <property type="term" value="F:zinc ion binding"/>
    <property type="evidence" value="ECO:0007669"/>
    <property type="project" value="UniProtKB-KW"/>
</dbReference>
<accession>A0A5J9U329</accession>
<feature type="compositionally biased region" description="Low complexity" evidence="2">
    <location>
        <begin position="25"/>
        <end position="43"/>
    </location>
</feature>
<keyword evidence="1" id="KW-0862">Zinc</keyword>
<feature type="region of interest" description="Disordered" evidence="2">
    <location>
        <begin position="1"/>
        <end position="98"/>
    </location>
</feature>
<feature type="region of interest" description="Disordered" evidence="2">
    <location>
        <begin position="392"/>
        <end position="426"/>
    </location>
</feature>
<keyword evidence="1" id="KW-0479">Metal-binding</keyword>